<gene>
    <name evidence="4" type="ordered locus">RGE_41290</name>
</gene>
<dbReference type="Gene3D" id="2.160.10.10">
    <property type="entry name" value="Hexapeptide repeat proteins"/>
    <property type="match status" value="1"/>
</dbReference>
<dbReference type="PANTHER" id="PTHR43300:SF7">
    <property type="entry name" value="UDP-N-ACETYLBACILLOSAMINE N-ACETYLTRANSFERASE"/>
    <property type="match status" value="1"/>
</dbReference>
<dbReference type="CDD" id="cd03360">
    <property type="entry name" value="LbH_AT_putative"/>
    <property type="match status" value="1"/>
</dbReference>
<dbReference type="Pfam" id="PF17836">
    <property type="entry name" value="PglD_N"/>
    <property type="match status" value="1"/>
</dbReference>
<evidence type="ECO:0000313" key="5">
    <source>
        <dbReference type="Proteomes" id="UP000007883"/>
    </source>
</evidence>
<dbReference type="GO" id="GO:0016740">
    <property type="term" value="F:transferase activity"/>
    <property type="evidence" value="ECO:0007669"/>
    <property type="project" value="UniProtKB-KW"/>
</dbReference>
<organism evidence="4 5">
    <name type="scientific">Rubrivivax gelatinosus (strain NBRC 100245 / IL144)</name>
    <dbReference type="NCBI Taxonomy" id="983917"/>
    <lineage>
        <taxon>Bacteria</taxon>
        <taxon>Pseudomonadati</taxon>
        <taxon>Pseudomonadota</taxon>
        <taxon>Betaproteobacteria</taxon>
        <taxon>Burkholderiales</taxon>
        <taxon>Sphaerotilaceae</taxon>
        <taxon>Rubrivivax</taxon>
    </lineage>
</organism>
<comment type="similarity">
    <text evidence="1">Belongs to the transferase hexapeptide repeat family.</text>
</comment>
<dbReference type="PANTHER" id="PTHR43300">
    <property type="entry name" value="ACETYLTRANSFERASE"/>
    <property type="match status" value="1"/>
</dbReference>
<dbReference type="AlphaFoldDB" id="I0HWS8"/>
<evidence type="ECO:0000313" key="4">
    <source>
        <dbReference type="EMBL" id="BAL97465.1"/>
    </source>
</evidence>
<dbReference type="InterPro" id="IPR011004">
    <property type="entry name" value="Trimer_LpxA-like_sf"/>
</dbReference>
<dbReference type="HOGENOM" id="CLU_081811_2_1_4"/>
<dbReference type="eggNOG" id="COG1044">
    <property type="taxonomic scope" value="Bacteria"/>
</dbReference>
<keyword evidence="4" id="KW-0808">Transferase</keyword>
<dbReference type="KEGG" id="rge:RGE_41290"/>
<reference evidence="4 5" key="1">
    <citation type="journal article" date="2012" name="J. Bacteriol.">
        <title>Complete genome sequence of phototrophic betaproteobacterium Rubrivivax gelatinosus IL144.</title>
        <authorList>
            <person name="Nagashima S."/>
            <person name="Kamimura A."/>
            <person name="Shimizu T."/>
            <person name="Nakamura-isaki S."/>
            <person name="Aono E."/>
            <person name="Sakamoto K."/>
            <person name="Ichikawa N."/>
            <person name="Nakazawa H."/>
            <person name="Sekine M."/>
            <person name="Yamazaki S."/>
            <person name="Fujita N."/>
            <person name="Shimada K."/>
            <person name="Hanada S."/>
            <person name="Nagashima K.V.P."/>
        </authorList>
    </citation>
    <scope>NUCLEOTIDE SEQUENCE [LARGE SCALE GENOMIC DNA]</scope>
    <source>
        <strain evidence="5">NBRC 100245 / IL144</strain>
    </source>
</reference>
<dbReference type="InterPro" id="IPR020019">
    <property type="entry name" value="AcTrfase_PglD-like"/>
</dbReference>
<accession>I0HWS8</accession>
<dbReference type="InterPro" id="IPR050179">
    <property type="entry name" value="Trans_hexapeptide_repeat"/>
</dbReference>
<feature type="domain" description="PglD N-terminal" evidence="3">
    <location>
        <begin position="2"/>
        <end position="78"/>
    </location>
</feature>
<sequence length="213" mass="22686">MIIVGAGGFAEEVIDYLRATSGVCISGIVDDYLRNDVPTHVRGVPFLGSLAAAMAQHPEARFVVAAGKPAFREEVCEALLSQDRQLHTVIHPSALVASDASIGAGCIIAPYAIVNAGADLEIGSVLNVFCSVGHGASVGPYSVLSPYAAINGWAKVGRACFLGTRATVYPRVRVGDRCEIDTHSYAKADVDDRMIVTVRGEYRVLKNRLEKQQ</sequence>
<dbReference type="Proteomes" id="UP000007883">
    <property type="component" value="Chromosome"/>
</dbReference>
<name>I0HWS8_RUBGI</name>
<keyword evidence="5" id="KW-1185">Reference proteome</keyword>
<evidence type="ECO:0000256" key="1">
    <source>
        <dbReference type="ARBA" id="ARBA00007274"/>
    </source>
</evidence>
<feature type="binding site" evidence="2">
    <location>
        <position position="67"/>
    </location>
    <ligand>
        <name>substrate</name>
    </ligand>
</feature>
<evidence type="ECO:0000259" key="3">
    <source>
        <dbReference type="Pfam" id="PF17836"/>
    </source>
</evidence>
<protein>
    <submittedName>
        <fullName evidence="4">Putative transferase</fullName>
    </submittedName>
</protein>
<evidence type="ECO:0000256" key="2">
    <source>
        <dbReference type="PIRSR" id="PIRSR620019-2"/>
    </source>
</evidence>
<dbReference type="InterPro" id="IPR041561">
    <property type="entry name" value="PglD_N"/>
</dbReference>
<dbReference type="STRING" id="983917.RGE_41290"/>
<proteinExistence type="inferred from homology"/>
<dbReference type="EMBL" id="AP012320">
    <property type="protein sequence ID" value="BAL97465.1"/>
    <property type="molecule type" value="Genomic_DNA"/>
</dbReference>
<dbReference type="Gene3D" id="3.40.50.20">
    <property type="match status" value="1"/>
</dbReference>
<dbReference type="SUPFAM" id="SSF51161">
    <property type="entry name" value="Trimeric LpxA-like enzymes"/>
    <property type="match status" value="1"/>
</dbReference>